<evidence type="ECO:0000313" key="4">
    <source>
        <dbReference type="EMBL" id="ASU85006.1"/>
    </source>
</evidence>
<feature type="domain" description="Transcription regulator PadR N-terminal" evidence="2">
    <location>
        <begin position="22"/>
        <end position="97"/>
    </location>
</feature>
<name>A0A223SAC3_9ACTN</name>
<proteinExistence type="predicted"/>
<dbReference type="PANTHER" id="PTHR43252">
    <property type="entry name" value="TRANSCRIPTIONAL REGULATOR YQJI"/>
    <property type="match status" value="1"/>
</dbReference>
<sequence length="196" mass="22348">MIPDSGSPRSDPPDLPVNSWAILGLLSFGHGLSGYQLRQWAGNILGYFHSVPAMSQIYTELKRLEAHGFVRPVGTDVGADHRSRRRYVITPIGRSALSGWIRASPVEPATCRNGALLRVWLGEHSDPARLREIMREHRDRSEEMRTSASRSREDTETPYVRHRYADIVMRWAERRYAAERDIADQMLSELDALDHD</sequence>
<accession>A0A223SAC3</accession>
<evidence type="ECO:0000259" key="2">
    <source>
        <dbReference type="Pfam" id="PF03551"/>
    </source>
</evidence>
<protein>
    <submittedName>
        <fullName evidence="4">PadR family transcriptional regulator</fullName>
    </submittedName>
</protein>
<organism evidence="4 5">
    <name type="scientific">Nocardiopsis gilva YIM 90087</name>
    <dbReference type="NCBI Taxonomy" id="1235441"/>
    <lineage>
        <taxon>Bacteria</taxon>
        <taxon>Bacillati</taxon>
        <taxon>Actinomycetota</taxon>
        <taxon>Actinomycetes</taxon>
        <taxon>Streptosporangiales</taxon>
        <taxon>Nocardiopsidaceae</taxon>
        <taxon>Nocardiopsis</taxon>
    </lineage>
</organism>
<dbReference type="PANTHER" id="PTHR43252:SF2">
    <property type="entry name" value="TRANSCRIPTION REGULATOR, PADR-LIKE FAMILY"/>
    <property type="match status" value="1"/>
</dbReference>
<evidence type="ECO:0000313" key="5">
    <source>
        <dbReference type="Proteomes" id="UP000215005"/>
    </source>
</evidence>
<feature type="domain" description="Transcription regulator PadR C-terminal" evidence="3">
    <location>
        <begin position="112"/>
        <end position="191"/>
    </location>
</feature>
<dbReference type="OrthoDB" id="3746369at2"/>
<dbReference type="AlphaFoldDB" id="A0A223SAC3"/>
<dbReference type="EMBL" id="CP022753">
    <property type="protein sequence ID" value="ASU85006.1"/>
    <property type="molecule type" value="Genomic_DNA"/>
</dbReference>
<reference evidence="4 5" key="1">
    <citation type="submission" date="2017-08" db="EMBL/GenBank/DDBJ databases">
        <title>The complete genome sequence of Nocardiopsis gilva YIM 90087.</title>
        <authorList>
            <person name="Yin M."/>
            <person name="Tang S."/>
        </authorList>
    </citation>
    <scope>NUCLEOTIDE SEQUENCE [LARGE SCALE GENOMIC DNA]</scope>
    <source>
        <strain evidence="4 5">YIM 90087</strain>
    </source>
</reference>
<gene>
    <name evidence="4" type="ORF">CDO52_21380</name>
</gene>
<dbReference type="Gene3D" id="1.10.10.10">
    <property type="entry name" value="Winged helix-like DNA-binding domain superfamily/Winged helix DNA-binding domain"/>
    <property type="match status" value="1"/>
</dbReference>
<dbReference type="Pfam" id="PF10400">
    <property type="entry name" value="Vir_act_alpha_C"/>
    <property type="match status" value="1"/>
</dbReference>
<dbReference type="Proteomes" id="UP000215005">
    <property type="component" value="Chromosome"/>
</dbReference>
<feature type="compositionally biased region" description="Basic and acidic residues" evidence="1">
    <location>
        <begin position="135"/>
        <end position="155"/>
    </location>
</feature>
<dbReference type="RefSeq" id="WP_017619772.1">
    <property type="nucleotide sequence ID" value="NZ_ANBG01000266.1"/>
</dbReference>
<dbReference type="KEGG" id="ngv:CDO52_21380"/>
<evidence type="ECO:0000256" key="1">
    <source>
        <dbReference type="SAM" id="MobiDB-lite"/>
    </source>
</evidence>
<dbReference type="SUPFAM" id="SSF46785">
    <property type="entry name" value="Winged helix' DNA-binding domain"/>
    <property type="match status" value="1"/>
</dbReference>
<dbReference type="Pfam" id="PF03551">
    <property type="entry name" value="PadR"/>
    <property type="match status" value="1"/>
</dbReference>
<keyword evidence="5" id="KW-1185">Reference proteome</keyword>
<dbReference type="InterPro" id="IPR036388">
    <property type="entry name" value="WH-like_DNA-bd_sf"/>
</dbReference>
<evidence type="ECO:0000259" key="3">
    <source>
        <dbReference type="Pfam" id="PF10400"/>
    </source>
</evidence>
<dbReference type="InterPro" id="IPR018309">
    <property type="entry name" value="Tscrpt_reg_PadR_C"/>
</dbReference>
<dbReference type="InterPro" id="IPR005149">
    <property type="entry name" value="Tscrpt_reg_PadR_N"/>
</dbReference>
<feature type="region of interest" description="Disordered" evidence="1">
    <location>
        <begin position="135"/>
        <end position="157"/>
    </location>
</feature>
<dbReference type="InterPro" id="IPR036390">
    <property type="entry name" value="WH_DNA-bd_sf"/>
</dbReference>